<dbReference type="InterPro" id="IPR006879">
    <property type="entry name" value="YdjC-like"/>
</dbReference>
<evidence type="ECO:0000256" key="6">
    <source>
        <dbReference type="HAMAP-Rule" id="MF_01246"/>
    </source>
</evidence>
<reference evidence="7 8" key="1">
    <citation type="submission" date="2014-07" db="EMBL/GenBank/DDBJ databases">
        <title>Unique and conserved regions in Vibrio harveyi and related species in comparison with the shrimp pathogen Vibrio harveyi CAIM 1792.</title>
        <authorList>
            <person name="Espinoza-Valles I."/>
            <person name="Vora G."/>
            <person name="Leekitcharoenphon P."/>
            <person name="Ussery D."/>
            <person name="Hoj L."/>
            <person name="Gomez-Gil B."/>
        </authorList>
    </citation>
    <scope>NUCLEOTIDE SEQUENCE [LARGE SCALE GENOMIC DNA]</scope>
    <source>
        <strain evidence="8">CAIM 1854 / LMG 25443</strain>
    </source>
</reference>
<dbReference type="GO" id="GO:0019213">
    <property type="term" value="F:deacetylase activity"/>
    <property type="evidence" value="ECO:0007669"/>
    <property type="project" value="TreeGrafter"/>
</dbReference>
<comment type="subunit">
    <text evidence="6">Homodimer.</text>
</comment>
<evidence type="ECO:0000256" key="2">
    <source>
        <dbReference type="ARBA" id="ARBA00022723"/>
    </source>
</evidence>
<evidence type="ECO:0000256" key="5">
    <source>
        <dbReference type="ARBA" id="ARBA00023277"/>
    </source>
</evidence>
<proteinExistence type="inferred from homology"/>
<dbReference type="SUPFAM" id="SSF88713">
    <property type="entry name" value="Glycoside hydrolase/deacetylase"/>
    <property type="match status" value="1"/>
</dbReference>
<dbReference type="PANTHER" id="PTHR31609">
    <property type="entry name" value="YDJC DEACETYLASE FAMILY MEMBER"/>
    <property type="match status" value="1"/>
</dbReference>
<dbReference type="HAMAP" id="MF_01246">
    <property type="entry name" value="COD"/>
    <property type="match status" value="1"/>
</dbReference>
<evidence type="ECO:0000313" key="8">
    <source>
        <dbReference type="Proteomes" id="UP000031586"/>
    </source>
</evidence>
<keyword evidence="2 6" id="KW-0479">Metal-binding</keyword>
<feature type="binding site" evidence="6">
    <location>
        <position position="59"/>
    </location>
    <ligand>
        <name>Mg(2+)</name>
        <dbReference type="ChEBI" id="CHEBI:18420"/>
    </ligand>
</feature>
<keyword evidence="4 6" id="KW-0460">Magnesium</keyword>
<dbReference type="CDD" id="cd10803">
    <property type="entry name" value="YdjC_EF3048_like"/>
    <property type="match status" value="1"/>
</dbReference>
<dbReference type="Proteomes" id="UP000031586">
    <property type="component" value="Unassembled WGS sequence"/>
</dbReference>
<gene>
    <name evidence="7" type="ORF">H735_15725</name>
</gene>
<dbReference type="GO" id="GO:0016811">
    <property type="term" value="F:hydrolase activity, acting on carbon-nitrogen (but not peptide) bonds, in linear amides"/>
    <property type="evidence" value="ECO:0007669"/>
    <property type="project" value="UniProtKB-UniRule"/>
</dbReference>
<dbReference type="NCBIfam" id="NF002559">
    <property type="entry name" value="PRK02134.1"/>
    <property type="match status" value="1"/>
</dbReference>
<dbReference type="InterPro" id="IPR022948">
    <property type="entry name" value="COD_ChbG_bac"/>
</dbReference>
<dbReference type="PATRIC" id="fig|1229493.5.peg.2294"/>
<sequence length="251" mass="28161">MKVIFNADDFGLTQGVNNGIIKAHQQGVVLSTTMMMGMDAEQHAVELANQNPNLKIGVHLRFTAGNPLTGHPNLTSGGEQFVRFNELWKKRDFQEEAVYQEAVAQVEHFLSLGLPLSHIDSHHHAHTHPQLLPVIRRVAEQYRVPLRGSGLCHIDCDTTYHFTDEFYDQGVSLDGVMAHLKSLKSQYDVVEVMCHPADVDQHLLSISGYALQRELELQVLTSPILKQELGEHGMRITDYSTLISTRKFASV</sequence>
<keyword evidence="3 6" id="KW-0378">Hydrolase</keyword>
<evidence type="ECO:0000256" key="4">
    <source>
        <dbReference type="ARBA" id="ARBA00022842"/>
    </source>
</evidence>
<dbReference type="GO" id="GO:0046872">
    <property type="term" value="F:metal ion binding"/>
    <property type="evidence" value="ECO:0007669"/>
    <property type="project" value="UniProtKB-KW"/>
</dbReference>
<feature type="binding site" evidence="6">
    <location>
        <position position="122"/>
    </location>
    <ligand>
        <name>Mg(2+)</name>
        <dbReference type="ChEBI" id="CHEBI:18420"/>
    </ligand>
</feature>
<dbReference type="Pfam" id="PF04794">
    <property type="entry name" value="YdjC"/>
    <property type="match status" value="1"/>
</dbReference>
<dbReference type="EMBL" id="JPRD01000024">
    <property type="protein sequence ID" value="KIF52256.1"/>
    <property type="molecule type" value="Genomic_DNA"/>
</dbReference>
<dbReference type="PANTHER" id="PTHR31609:SF1">
    <property type="entry name" value="CARBOHYDRATE DEACETYLASE"/>
    <property type="match status" value="1"/>
</dbReference>
<organism evidence="7 8">
    <name type="scientific">Vibrio owensii CAIM 1854 = LMG 25443</name>
    <dbReference type="NCBI Taxonomy" id="1229493"/>
    <lineage>
        <taxon>Bacteria</taxon>
        <taxon>Pseudomonadati</taxon>
        <taxon>Pseudomonadota</taxon>
        <taxon>Gammaproteobacteria</taxon>
        <taxon>Vibrionales</taxon>
        <taxon>Vibrionaceae</taxon>
        <taxon>Vibrio</taxon>
    </lineage>
</organism>
<comment type="function">
    <text evidence="6">Probably catalyzes the deacetylation of acetylated carbohydrates an important step in the degradation of oligosaccharides.</text>
</comment>
<evidence type="ECO:0000256" key="3">
    <source>
        <dbReference type="ARBA" id="ARBA00022801"/>
    </source>
</evidence>
<evidence type="ECO:0000256" key="1">
    <source>
        <dbReference type="ARBA" id="ARBA00001946"/>
    </source>
</evidence>
<accession>A0A0C1ZGG3</accession>
<keyword evidence="5 6" id="KW-0119">Carbohydrate metabolism</keyword>
<dbReference type="Gene3D" id="3.20.20.370">
    <property type="entry name" value="Glycoside hydrolase/deacetylase"/>
    <property type="match status" value="1"/>
</dbReference>
<evidence type="ECO:0000313" key="7">
    <source>
        <dbReference type="EMBL" id="KIF52256.1"/>
    </source>
</evidence>
<comment type="similarity">
    <text evidence="6">Belongs to the YdjC deacetylase family.</text>
</comment>
<dbReference type="InterPro" id="IPR011330">
    <property type="entry name" value="Glyco_hydro/deAcase_b/a-brl"/>
</dbReference>
<comment type="caution">
    <text evidence="7">The sequence shown here is derived from an EMBL/GenBank/DDBJ whole genome shotgun (WGS) entry which is preliminary data.</text>
</comment>
<dbReference type="EC" id="3.5.1.-" evidence="6"/>
<dbReference type="RefSeq" id="WP_020197388.1">
    <property type="nucleotide sequence ID" value="NZ_BAOH01000118.1"/>
</dbReference>
<name>A0A0C1ZGG3_9VIBR</name>
<comment type="cofactor">
    <cofactor evidence="1 6">
        <name>Mg(2+)</name>
        <dbReference type="ChEBI" id="CHEBI:18420"/>
    </cofactor>
</comment>
<dbReference type="AlphaFoldDB" id="A0A0C1ZGG3"/>
<dbReference type="GO" id="GO:0000272">
    <property type="term" value="P:polysaccharide catabolic process"/>
    <property type="evidence" value="ECO:0007669"/>
    <property type="project" value="InterPro"/>
</dbReference>
<protein>
    <recommendedName>
        <fullName evidence="6">Carbohydrate deacetylase</fullName>
        <ecNumber evidence="6">3.5.1.-</ecNumber>
    </recommendedName>
</protein>